<comment type="function">
    <text evidence="10">Exhibits a very high intrinsic GTPase hydrolysis rate. Involved in the addition of a carboxymethylaminomethyl (cmnm) group at the wobble position (U34) of certain tRNAs, forming tRNA-cmnm(5)s(2)U34.</text>
</comment>
<evidence type="ECO:0000256" key="4">
    <source>
        <dbReference type="ARBA" id="ARBA00022723"/>
    </source>
</evidence>
<comment type="cofactor">
    <cofactor evidence="10">
        <name>K(+)</name>
        <dbReference type="ChEBI" id="CHEBI:29103"/>
    </cofactor>
    <text evidence="10">Binds 1 potassium ion per subunit.</text>
</comment>
<dbReference type="InterPro" id="IPR018948">
    <property type="entry name" value="GTP-bd_TrmE_N"/>
</dbReference>
<evidence type="ECO:0000256" key="2">
    <source>
        <dbReference type="ARBA" id="ARBA00022490"/>
    </source>
</evidence>
<dbReference type="InterPro" id="IPR025867">
    <property type="entry name" value="MnmE_helical"/>
</dbReference>
<feature type="binding site" evidence="10">
    <location>
        <position position="81"/>
    </location>
    <ligand>
        <name>(6S)-5-formyl-5,6,7,8-tetrahydrofolate</name>
        <dbReference type="ChEBI" id="CHEBI:57457"/>
    </ligand>
</feature>
<evidence type="ECO:0000259" key="12">
    <source>
        <dbReference type="PROSITE" id="PS51709"/>
    </source>
</evidence>
<dbReference type="Pfam" id="PF12631">
    <property type="entry name" value="MnmE_helical"/>
    <property type="match status" value="1"/>
</dbReference>
<dbReference type="GO" id="GO:0005829">
    <property type="term" value="C:cytosol"/>
    <property type="evidence" value="ECO:0007669"/>
    <property type="project" value="TreeGrafter"/>
</dbReference>
<keyword evidence="14" id="KW-1185">Reference proteome</keyword>
<dbReference type="SUPFAM" id="SSF52540">
    <property type="entry name" value="P-loop containing nucleoside triphosphate hydrolases"/>
    <property type="match status" value="1"/>
</dbReference>
<feature type="binding site" evidence="10">
    <location>
        <position position="24"/>
    </location>
    <ligand>
        <name>(6S)-5-formyl-5,6,7,8-tetrahydrofolate</name>
        <dbReference type="ChEBI" id="CHEBI:57457"/>
    </ligand>
</feature>
<dbReference type="GO" id="GO:0005525">
    <property type="term" value="F:GTP binding"/>
    <property type="evidence" value="ECO:0007669"/>
    <property type="project" value="UniProtKB-UniRule"/>
</dbReference>
<protein>
    <recommendedName>
        <fullName evidence="10">tRNA modification GTPase MnmE</fullName>
        <ecNumber evidence="10">3.6.-.-</ecNumber>
    </recommendedName>
</protein>
<evidence type="ECO:0000256" key="5">
    <source>
        <dbReference type="ARBA" id="ARBA00022741"/>
    </source>
</evidence>
<comment type="similarity">
    <text evidence="1 10 11">Belongs to the TRAFAC class TrmE-Era-EngA-EngB-Septin-like GTPase superfamily. TrmE GTPase family.</text>
</comment>
<evidence type="ECO:0000256" key="1">
    <source>
        <dbReference type="ARBA" id="ARBA00011043"/>
    </source>
</evidence>
<feature type="binding site" evidence="10">
    <location>
        <begin position="270"/>
        <end position="273"/>
    </location>
    <ligand>
        <name>GTP</name>
        <dbReference type="ChEBI" id="CHEBI:37565"/>
    </ligand>
</feature>
<gene>
    <name evidence="10 13" type="primary">mnmE</name>
    <name evidence="10" type="synonym">trmE</name>
    <name evidence="13" type="ORF">HW932_08975</name>
</gene>
<comment type="subcellular location">
    <subcellularLocation>
        <location evidence="10">Cytoplasm</location>
    </subcellularLocation>
</comment>
<comment type="subunit">
    <text evidence="10">Homodimer. Heterotetramer of two MnmE and two MnmG subunits.</text>
</comment>
<feature type="binding site" evidence="10">
    <location>
        <position position="226"/>
    </location>
    <ligand>
        <name>K(+)</name>
        <dbReference type="ChEBI" id="CHEBI:29103"/>
    </ligand>
</feature>
<feature type="binding site" evidence="10">
    <location>
        <position position="245"/>
    </location>
    <ligand>
        <name>K(+)</name>
        <dbReference type="ChEBI" id="CHEBI:29103"/>
    </ligand>
</feature>
<feature type="binding site" evidence="10">
    <location>
        <position position="247"/>
    </location>
    <ligand>
        <name>K(+)</name>
        <dbReference type="ChEBI" id="CHEBI:29103"/>
    </ligand>
</feature>
<dbReference type="CDD" id="cd04164">
    <property type="entry name" value="trmE"/>
    <property type="match status" value="1"/>
</dbReference>
<dbReference type="InterPro" id="IPR004520">
    <property type="entry name" value="GTPase_MnmE"/>
</dbReference>
<evidence type="ECO:0000256" key="8">
    <source>
        <dbReference type="ARBA" id="ARBA00022958"/>
    </source>
</evidence>
<evidence type="ECO:0000256" key="6">
    <source>
        <dbReference type="ARBA" id="ARBA00022801"/>
    </source>
</evidence>
<dbReference type="GO" id="GO:0046872">
    <property type="term" value="F:metal ion binding"/>
    <property type="evidence" value="ECO:0007669"/>
    <property type="project" value="UniProtKB-KW"/>
</dbReference>
<dbReference type="PANTHER" id="PTHR42714:SF2">
    <property type="entry name" value="TRNA MODIFICATION GTPASE GTPBP3, MITOCHONDRIAL"/>
    <property type="match status" value="1"/>
</dbReference>
<dbReference type="Pfam" id="PF01926">
    <property type="entry name" value="MMR_HSR1"/>
    <property type="match status" value="1"/>
</dbReference>
<dbReference type="Gene3D" id="3.40.50.300">
    <property type="entry name" value="P-loop containing nucleotide triphosphate hydrolases"/>
    <property type="match status" value="1"/>
</dbReference>
<keyword evidence="2 10" id="KW-0963">Cytoplasm</keyword>
<dbReference type="GO" id="GO:0002098">
    <property type="term" value="P:tRNA wobble uridine modification"/>
    <property type="evidence" value="ECO:0007669"/>
    <property type="project" value="TreeGrafter"/>
</dbReference>
<sequence length="447" mass="47870">MTTTGETIAAIATPPGMGGVGIVRVSGPRARSIAEAILGRVPEPRRAAFGVFREVDGAFIDEGLALYFQAPRSFTGEDVLELQGHGGPIVMDLLLRRCLELGARLARPGEFSERAFLNGKLDLIQAEAVADLIESSTALAVRLAGRSLQGVFSQRINELVERLIQVRLHVEATLDFPDEEIDLADEPTVAADLSAVLEAVDRLLADAHQGQIIREGLAVVIAGAPNVGKSSLLNALCGSDAAIVTDIPGTTRDLLKFDIQVDGLPIRIVDTAGLRHTHDPVEQEGVRRAQAALKDADLVLWVQAVDHEPDKSIRTTFPAGCPVTRIRNKIDLLGEPAHLIERGGEVEIALSVATGEGLDLLKEHLKSRAGLSAHPEGAFIARRRHLDALERARGALQTAATNLEQRLGAELVAEELHLAQHALGEITGEFTSDDLLGRIFSSFCIGK</sequence>
<dbReference type="Gene3D" id="3.30.1360.120">
    <property type="entry name" value="Probable tRNA modification gtpase trme, domain 1"/>
    <property type="match status" value="1"/>
</dbReference>
<dbReference type="NCBIfam" id="NF003661">
    <property type="entry name" value="PRK05291.1-3"/>
    <property type="match status" value="1"/>
</dbReference>
<keyword evidence="8 10" id="KW-0630">Potassium</keyword>
<dbReference type="InterPro" id="IPR027266">
    <property type="entry name" value="TrmE/GcvT-like"/>
</dbReference>
<dbReference type="InterPro" id="IPR027368">
    <property type="entry name" value="MnmE_dom2"/>
</dbReference>
<feature type="binding site" evidence="10">
    <location>
        <position position="120"/>
    </location>
    <ligand>
        <name>(6S)-5-formyl-5,6,7,8-tetrahydrofolate</name>
        <dbReference type="ChEBI" id="CHEBI:57457"/>
    </ligand>
</feature>
<dbReference type="NCBIfam" id="TIGR00231">
    <property type="entry name" value="small_GTP"/>
    <property type="match status" value="1"/>
</dbReference>
<dbReference type="AlphaFoldDB" id="A0A850R6I6"/>
<name>A0A850R6I6_9GAMM</name>
<feature type="binding site" evidence="10">
    <location>
        <begin position="226"/>
        <end position="231"/>
    </location>
    <ligand>
        <name>GTP</name>
        <dbReference type="ChEBI" id="CHEBI:37565"/>
    </ligand>
</feature>
<dbReference type="RefSeq" id="WP_176976154.1">
    <property type="nucleotide sequence ID" value="NZ_JABZEO010000005.1"/>
</dbReference>
<keyword evidence="6 10" id="KW-0378">Hydrolase</keyword>
<keyword evidence="3 10" id="KW-0819">tRNA processing</keyword>
<dbReference type="CDD" id="cd14858">
    <property type="entry name" value="TrmE_N"/>
    <property type="match status" value="1"/>
</dbReference>
<keyword evidence="5 10" id="KW-0547">Nucleotide-binding</keyword>
<accession>A0A850R6I6</accession>
<feature type="binding site" evidence="10">
    <location>
        <position position="230"/>
    </location>
    <ligand>
        <name>Mg(2+)</name>
        <dbReference type="ChEBI" id="CHEBI:18420"/>
    </ligand>
</feature>
<evidence type="ECO:0000313" key="14">
    <source>
        <dbReference type="Proteomes" id="UP000592294"/>
    </source>
</evidence>
<dbReference type="Gene3D" id="1.20.120.430">
    <property type="entry name" value="tRNA modification GTPase MnmE domain 2"/>
    <property type="match status" value="1"/>
</dbReference>
<evidence type="ECO:0000256" key="3">
    <source>
        <dbReference type="ARBA" id="ARBA00022694"/>
    </source>
</evidence>
<evidence type="ECO:0000256" key="9">
    <source>
        <dbReference type="ARBA" id="ARBA00023134"/>
    </source>
</evidence>
<dbReference type="Pfam" id="PF10396">
    <property type="entry name" value="TrmE_N"/>
    <property type="match status" value="1"/>
</dbReference>
<dbReference type="EMBL" id="JABZEO010000005">
    <property type="protein sequence ID" value="NVZ09394.1"/>
    <property type="molecule type" value="Genomic_DNA"/>
</dbReference>
<feature type="binding site" evidence="10">
    <location>
        <position position="251"/>
    </location>
    <ligand>
        <name>Mg(2+)</name>
        <dbReference type="ChEBI" id="CHEBI:18420"/>
    </ligand>
</feature>
<dbReference type="GO" id="GO:0003924">
    <property type="term" value="F:GTPase activity"/>
    <property type="evidence" value="ECO:0007669"/>
    <property type="project" value="UniProtKB-UniRule"/>
</dbReference>
<proteinExistence type="inferred from homology"/>
<evidence type="ECO:0000313" key="13">
    <source>
        <dbReference type="EMBL" id="NVZ09394.1"/>
    </source>
</evidence>
<dbReference type="InterPro" id="IPR006073">
    <property type="entry name" value="GTP-bd"/>
</dbReference>
<organism evidence="13 14">
    <name type="scientific">Allochromatium humboldtianum</name>
    <dbReference type="NCBI Taxonomy" id="504901"/>
    <lineage>
        <taxon>Bacteria</taxon>
        <taxon>Pseudomonadati</taxon>
        <taxon>Pseudomonadota</taxon>
        <taxon>Gammaproteobacteria</taxon>
        <taxon>Chromatiales</taxon>
        <taxon>Chromatiaceae</taxon>
        <taxon>Allochromatium</taxon>
    </lineage>
</organism>
<dbReference type="InterPro" id="IPR005225">
    <property type="entry name" value="Small_GTP-bd"/>
</dbReference>
<comment type="caution">
    <text evidence="13">The sequence shown here is derived from an EMBL/GenBank/DDBJ whole genome shotgun (WGS) entry which is preliminary data.</text>
</comment>
<dbReference type="InterPro" id="IPR031168">
    <property type="entry name" value="G_TrmE"/>
</dbReference>
<dbReference type="EC" id="3.6.-.-" evidence="10"/>
<feature type="binding site" evidence="10">
    <location>
        <begin position="245"/>
        <end position="251"/>
    </location>
    <ligand>
        <name>GTP</name>
        <dbReference type="ChEBI" id="CHEBI:37565"/>
    </ligand>
</feature>
<keyword evidence="7 10" id="KW-0460">Magnesium</keyword>
<keyword evidence="4 10" id="KW-0479">Metal-binding</keyword>
<dbReference type="Proteomes" id="UP000592294">
    <property type="component" value="Unassembled WGS sequence"/>
</dbReference>
<dbReference type="InterPro" id="IPR027417">
    <property type="entry name" value="P-loop_NTPase"/>
</dbReference>
<evidence type="ECO:0000256" key="10">
    <source>
        <dbReference type="HAMAP-Rule" id="MF_00379"/>
    </source>
</evidence>
<dbReference type="PANTHER" id="PTHR42714">
    <property type="entry name" value="TRNA MODIFICATION GTPASE GTPBP3"/>
    <property type="match status" value="1"/>
</dbReference>
<reference evidence="13 14" key="1">
    <citation type="submission" date="2020-06" db="EMBL/GenBank/DDBJ databases">
        <title>Whole-genome sequence of Allochromatium humboldtianum DSM 21881, type strain.</title>
        <authorList>
            <person name="Kyndt J.A."/>
            <person name="Meyer T.E."/>
        </authorList>
    </citation>
    <scope>NUCLEOTIDE SEQUENCE [LARGE SCALE GENOMIC DNA]</scope>
    <source>
        <strain evidence="13 14">DSM 21881</strain>
    </source>
</reference>
<feature type="domain" description="TrmE-type G" evidence="12">
    <location>
        <begin position="216"/>
        <end position="370"/>
    </location>
</feature>
<dbReference type="NCBIfam" id="TIGR00450">
    <property type="entry name" value="mnmE_trmE_thdF"/>
    <property type="match status" value="1"/>
</dbReference>
<dbReference type="FunFam" id="3.30.1360.120:FF:000001">
    <property type="entry name" value="tRNA modification GTPase MnmE"/>
    <property type="match status" value="1"/>
</dbReference>
<dbReference type="SUPFAM" id="SSF116878">
    <property type="entry name" value="TrmE connector domain"/>
    <property type="match status" value="1"/>
</dbReference>
<comment type="caution">
    <text evidence="10">Lacks conserved residue(s) required for the propagation of feature annotation.</text>
</comment>
<evidence type="ECO:0000256" key="7">
    <source>
        <dbReference type="ARBA" id="ARBA00022842"/>
    </source>
</evidence>
<dbReference type="GO" id="GO:0030488">
    <property type="term" value="P:tRNA methylation"/>
    <property type="evidence" value="ECO:0007669"/>
    <property type="project" value="TreeGrafter"/>
</dbReference>
<keyword evidence="9 10" id="KW-0342">GTP-binding</keyword>
<evidence type="ECO:0000256" key="11">
    <source>
        <dbReference type="RuleBase" id="RU003313"/>
    </source>
</evidence>
<feature type="binding site" evidence="10">
    <location>
        <position position="447"/>
    </location>
    <ligand>
        <name>(6S)-5-formyl-5,6,7,8-tetrahydrofolate</name>
        <dbReference type="ChEBI" id="CHEBI:57457"/>
    </ligand>
</feature>
<dbReference type="HAMAP" id="MF_00379">
    <property type="entry name" value="GTPase_MnmE"/>
    <property type="match status" value="1"/>
</dbReference>
<feature type="binding site" evidence="10">
    <location>
        <position position="250"/>
    </location>
    <ligand>
        <name>K(+)</name>
        <dbReference type="ChEBI" id="CHEBI:29103"/>
    </ligand>
</feature>
<dbReference type="PROSITE" id="PS51709">
    <property type="entry name" value="G_TRME"/>
    <property type="match status" value="1"/>
</dbReference>